<dbReference type="PANTHER" id="PTHR42791:SF2">
    <property type="entry name" value="N-ACETYLTRANSFERASE DOMAIN-CONTAINING PROTEIN"/>
    <property type="match status" value="1"/>
</dbReference>
<dbReference type="InterPro" id="IPR003305">
    <property type="entry name" value="CenC_carb-bd"/>
</dbReference>
<evidence type="ECO:0000256" key="1">
    <source>
        <dbReference type="ARBA" id="ARBA00022801"/>
    </source>
</evidence>
<dbReference type="RefSeq" id="XP_046052022.1">
    <property type="nucleotide sequence ID" value="XM_046197608.1"/>
</dbReference>
<dbReference type="GO" id="GO:0016747">
    <property type="term" value="F:acyltransferase activity, transferring groups other than amino-acyl groups"/>
    <property type="evidence" value="ECO:0007669"/>
    <property type="project" value="InterPro"/>
</dbReference>
<dbReference type="InterPro" id="IPR016181">
    <property type="entry name" value="Acyl_CoA_acyltransferase"/>
</dbReference>
<reference evidence="3" key="1">
    <citation type="journal article" date="2021" name="Nat. Commun.">
        <title>Genetic determinants of endophytism in the Arabidopsis root mycobiome.</title>
        <authorList>
            <person name="Mesny F."/>
            <person name="Miyauchi S."/>
            <person name="Thiergart T."/>
            <person name="Pickel B."/>
            <person name="Atanasova L."/>
            <person name="Karlsson M."/>
            <person name="Huettel B."/>
            <person name="Barry K.W."/>
            <person name="Haridas S."/>
            <person name="Chen C."/>
            <person name="Bauer D."/>
            <person name="Andreopoulos W."/>
            <person name="Pangilinan J."/>
            <person name="LaButti K."/>
            <person name="Riley R."/>
            <person name="Lipzen A."/>
            <person name="Clum A."/>
            <person name="Drula E."/>
            <person name="Henrissat B."/>
            <person name="Kohler A."/>
            <person name="Grigoriev I.V."/>
            <person name="Martin F.M."/>
            <person name="Hacquard S."/>
        </authorList>
    </citation>
    <scope>NUCLEOTIDE SEQUENCE</scope>
    <source>
        <strain evidence="3">MPI-CAGE-AT-0023</strain>
    </source>
</reference>
<protein>
    <submittedName>
        <fullName evidence="3">Acyl-CoA N-acyltransferase</fullName>
    </submittedName>
</protein>
<dbReference type="PROSITE" id="PS51186">
    <property type="entry name" value="GNAT"/>
    <property type="match status" value="1"/>
</dbReference>
<dbReference type="Gene3D" id="3.40.630.30">
    <property type="match status" value="1"/>
</dbReference>
<name>A0A9P9HMV2_FUSRE</name>
<dbReference type="AlphaFoldDB" id="A0A9P9HMV2"/>
<dbReference type="InterPro" id="IPR008979">
    <property type="entry name" value="Galactose-bd-like_sf"/>
</dbReference>
<dbReference type="GO" id="GO:0016798">
    <property type="term" value="F:hydrolase activity, acting on glycosyl bonds"/>
    <property type="evidence" value="ECO:0007669"/>
    <property type="project" value="InterPro"/>
</dbReference>
<dbReference type="GeneID" id="70227562"/>
<evidence type="ECO:0000313" key="3">
    <source>
        <dbReference type="EMBL" id="KAH7259314.1"/>
    </source>
</evidence>
<evidence type="ECO:0000259" key="2">
    <source>
        <dbReference type="PROSITE" id="PS51186"/>
    </source>
</evidence>
<dbReference type="PANTHER" id="PTHR42791">
    <property type="entry name" value="GNAT FAMILY ACETYLTRANSFERASE"/>
    <property type="match status" value="1"/>
</dbReference>
<dbReference type="CDD" id="cd04301">
    <property type="entry name" value="NAT_SF"/>
    <property type="match status" value="1"/>
</dbReference>
<sequence>MTIRLIEASEEHLPAIARIATSAFNPDTDALSRRLFPLHLQPKDLPDGEAAYDWRFARKASSLASSESHLVVAVDDEKGPDDHIVGFSLWDAPPASGGDSAPSREIQCAALDKEAFNEMKKTVNQDAVDNFGEKGINGVWHLDYIGVSPGNQRRGIGKMLLQWGLDRAAEEGKDCYLVATEAGRPLYVAAGFKDIRVVSILGIPHYSMILRAEILGSPFSVPPWILTCIFSFFSFWISPLSILIGSEASPCRPISSTTEIQATSTFSSGTETATASDATFTTGLTSTESGYVTDITITKSETETTSAAEPTSTVAVSTTETSAITSTTEAASSATSAAPIETPTILTNGDFESGSIAPWFNFGTGAYANIDTTTVHEGSFSLTMGSQASDWSNTVQVLRKSTLVANQPYSLSLYAKVSSGSHCTAFEAFIDNNDLNDSFGQRIRVAGAQIASDFTPLSGEFYLTQAALDSNNAIRVVIRAQCSNGYVAWVDDVQLSISD</sequence>
<dbReference type="SUPFAM" id="SSF55729">
    <property type="entry name" value="Acyl-CoA N-acyltransferases (Nat)"/>
    <property type="match status" value="1"/>
</dbReference>
<dbReference type="OrthoDB" id="10017208at2759"/>
<dbReference type="Proteomes" id="UP000720189">
    <property type="component" value="Unassembled WGS sequence"/>
</dbReference>
<dbReference type="Pfam" id="PF00583">
    <property type="entry name" value="Acetyltransf_1"/>
    <property type="match status" value="1"/>
</dbReference>
<dbReference type="Gene3D" id="2.60.120.260">
    <property type="entry name" value="Galactose-binding domain-like"/>
    <property type="match status" value="1"/>
</dbReference>
<keyword evidence="4" id="KW-1185">Reference proteome</keyword>
<evidence type="ECO:0000313" key="4">
    <source>
        <dbReference type="Proteomes" id="UP000720189"/>
    </source>
</evidence>
<dbReference type="InterPro" id="IPR052523">
    <property type="entry name" value="Trichothecene_AcTrans"/>
</dbReference>
<dbReference type="Pfam" id="PF02018">
    <property type="entry name" value="CBM_4_9"/>
    <property type="match status" value="1"/>
</dbReference>
<comment type="caution">
    <text evidence="3">The sequence shown here is derived from an EMBL/GenBank/DDBJ whole genome shotgun (WGS) entry which is preliminary data.</text>
</comment>
<dbReference type="InterPro" id="IPR000182">
    <property type="entry name" value="GNAT_dom"/>
</dbReference>
<proteinExistence type="predicted"/>
<organism evidence="3 4">
    <name type="scientific">Fusarium redolens</name>
    <dbReference type="NCBI Taxonomy" id="48865"/>
    <lineage>
        <taxon>Eukaryota</taxon>
        <taxon>Fungi</taxon>
        <taxon>Dikarya</taxon>
        <taxon>Ascomycota</taxon>
        <taxon>Pezizomycotina</taxon>
        <taxon>Sordariomycetes</taxon>
        <taxon>Hypocreomycetidae</taxon>
        <taxon>Hypocreales</taxon>
        <taxon>Nectriaceae</taxon>
        <taxon>Fusarium</taxon>
        <taxon>Fusarium redolens species complex</taxon>
    </lineage>
</organism>
<accession>A0A9P9HMV2</accession>
<dbReference type="EMBL" id="JAGMUX010000005">
    <property type="protein sequence ID" value="KAH7259314.1"/>
    <property type="molecule type" value="Genomic_DNA"/>
</dbReference>
<feature type="domain" description="N-acetyltransferase" evidence="2">
    <location>
        <begin position="1"/>
        <end position="213"/>
    </location>
</feature>
<keyword evidence="1" id="KW-0378">Hydrolase</keyword>
<dbReference type="SUPFAM" id="SSF49785">
    <property type="entry name" value="Galactose-binding domain-like"/>
    <property type="match status" value="1"/>
</dbReference>
<gene>
    <name evidence="3" type="ORF">BKA55DRAFT_661988</name>
</gene>